<evidence type="ECO:0008006" key="3">
    <source>
        <dbReference type="Google" id="ProtNLM"/>
    </source>
</evidence>
<sequence>MPVILDIVNEVLQCLAGDMQTLGKCSLVCKSWVSLSQRLIFNKFVFTIVLDRNYTSYTRQATILADSPHLAAYVQRVYISVGSAASGRPLIPLLRRLTNVRSFTFTTFSAAQWIHLPEELRRCIEDMVALPTFEHLYLNCWVFEPQQLNNLLGHCSSTLRSLGLRSLDIRSSEQMAEVEPVELFGLKEIYIDNYTSFPTHGTLKTPNVDVVERLLHSGCNTTRCRSLLTPGIPSQASTWSFYIFLCEYRTPNYILNDPLPNNLIAQCIQNEGCTAINFSDLDNLRHLRLTIECRLPPLSIVPPIPQTSSISALGRMLLRIPTAHLKCIDIDFLCRYERLAWVQDDWDHMFANLEPLLNASESLEKVTFVLDADGEQYAMITGTIKKRFENLATRLVLQVDPGRIRYGGRPW</sequence>
<dbReference type="OrthoDB" id="2848267at2759"/>
<evidence type="ECO:0000313" key="2">
    <source>
        <dbReference type="Proteomes" id="UP000807025"/>
    </source>
</evidence>
<dbReference type="EMBL" id="MU154569">
    <property type="protein sequence ID" value="KAF9494754.1"/>
    <property type="molecule type" value="Genomic_DNA"/>
</dbReference>
<evidence type="ECO:0000313" key="1">
    <source>
        <dbReference type="EMBL" id="KAF9494754.1"/>
    </source>
</evidence>
<accession>A0A9P6DF22</accession>
<proteinExistence type="predicted"/>
<gene>
    <name evidence="1" type="ORF">BDN71DRAFT_1590246</name>
</gene>
<keyword evidence="2" id="KW-1185">Reference proteome</keyword>
<name>A0A9P6DF22_PLEER</name>
<protein>
    <recommendedName>
        <fullName evidence="3">F-box domain-containing protein</fullName>
    </recommendedName>
</protein>
<reference evidence="1" key="1">
    <citation type="submission" date="2020-11" db="EMBL/GenBank/DDBJ databases">
        <authorList>
            <consortium name="DOE Joint Genome Institute"/>
            <person name="Ahrendt S."/>
            <person name="Riley R."/>
            <person name="Andreopoulos W."/>
            <person name="Labutti K."/>
            <person name="Pangilinan J."/>
            <person name="Ruiz-Duenas F.J."/>
            <person name="Barrasa J.M."/>
            <person name="Sanchez-Garcia M."/>
            <person name="Camarero S."/>
            <person name="Miyauchi S."/>
            <person name="Serrano A."/>
            <person name="Linde D."/>
            <person name="Babiker R."/>
            <person name="Drula E."/>
            <person name="Ayuso-Fernandez I."/>
            <person name="Pacheco R."/>
            <person name="Padilla G."/>
            <person name="Ferreira P."/>
            <person name="Barriuso J."/>
            <person name="Kellner H."/>
            <person name="Castanera R."/>
            <person name="Alfaro M."/>
            <person name="Ramirez L."/>
            <person name="Pisabarro A.G."/>
            <person name="Kuo A."/>
            <person name="Tritt A."/>
            <person name="Lipzen A."/>
            <person name="He G."/>
            <person name="Yan M."/>
            <person name="Ng V."/>
            <person name="Cullen D."/>
            <person name="Martin F."/>
            <person name="Rosso M.-N."/>
            <person name="Henrissat B."/>
            <person name="Hibbett D."/>
            <person name="Martinez A.T."/>
            <person name="Grigoriev I.V."/>
        </authorList>
    </citation>
    <scope>NUCLEOTIDE SEQUENCE</scope>
    <source>
        <strain evidence="1">ATCC 90797</strain>
    </source>
</reference>
<dbReference type="Proteomes" id="UP000807025">
    <property type="component" value="Unassembled WGS sequence"/>
</dbReference>
<comment type="caution">
    <text evidence="1">The sequence shown here is derived from an EMBL/GenBank/DDBJ whole genome shotgun (WGS) entry which is preliminary data.</text>
</comment>
<dbReference type="AlphaFoldDB" id="A0A9P6DF22"/>
<organism evidence="1 2">
    <name type="scientific">Pleurotus eryngii</name>
    <name type="common">Boletus of the steppes</name>
    <dbReference type="NCBI Taxonomy" id="5323"/>
    <lineage>
        <taxon>Eukaryota</taxon>
        <taxon>Fungi</taxon>
        <taxon>Dikarya</taxon>
        <taxon>Basidiomycota</taxon>
        <taxon>Agaricomycotina</taxon>
        <taxon>Agaricomycetes</taxon>
        <taxon>Agaricomycetidae</taxon>
        <taxon>Agaricales</taxon>
        <taxon>Pleurotineae</taxon>
        <taxon>Pleurotaceae</taxon>
        <taxon>Pleurotus</taxon>
    </lineage>
</organism>